<dbReference type="InterPro" id="IPR000447">
    <property type="entry name" value="G3P_DH_FAD-dep"/>
</dbReference>
<dbReference type="GO" id="GO:0046174">
    <property type="term" value="P:polyol catabolic process"/>
    <property type="evidence" value="ECO:0007669"/>
    <property type="project" value="InterPro"/>
</dbReference>
<dbReference type="EMBL" id="JAAGRQ010000032">
    <property type="protein sequence ID" value="NDY56947.1"/>
    <property type="molecule type" value="Genomic_DNA"/>
</dbReference>
<evidence type="ECO:0000256" key="5">
    <source>
        <dbReference type="ARBA" id="ARBA00023002"/>
    </source>
</evidence>
<dbReference type="Gene3D" id="3.50.50.60">
    <property type="entry name" value="FAD/NAD(P)-binding domain"/>
    <property type="match status" value="1"/>
</dbReference>
<evidence type="ECO:0000256" key="3">
    <source>
        <dbReference type="ARBA" id="ARBA00022630"/>
    </source>
</evidence>
<dbReference type="Gene3D" id="3.30.9.10">
    <property type="entry name" value="D-Amino Acid Oxidase, subunit A, domain 2"/>
    <property type="match status" value="1"/>
</dbReference>
<dbReference type="PROSITE" id="PS00977">
    <property type="entry name" value="FAD_G3PDH_1"/>
    <property type="match status" value="1"/>
</dbReference>
<dbReference type="GO" id="GO:0005886">
    <property type="term" value="C:plasma membrane"/>
    <property type="evidence" value="ECO:0007669"/>
    <property type="project" value="InterPro"/>
</dbReference>
<dbReference type="Gene3D" id="1.10.10.1100">
    <property type="entry name" value="BFD-like [2Fe-2S]-binding domain"/>
    <property type="match status" value="1"/>
</dbReference>
<dbReference type="GO" id="GO:0010181">
    <property type="term" value="F:FMN binding"/>
    <property type="evidence" value="ECO:0007669"/>
    <property type="project" value="InterPro"/>
</dbReference>
<dbReference type="GO" id="GO:0009331">
    <property type="term" value="C:glycerol-3-phosphate dehydrogenase (FAD) complex"/>
    <property type="evidence" value="ECO:0007669"/>
    <property type="project" value="UniProtKB-UniRule"/>
</dbReference>
<protein>
    <recommendedName>
        <fullName evidence="6">Glycerol-3-phosphate dehydrogenase</fullName>
        <ecNumber evidence="6">1.1.5.3</ecNumber>
    </recommendedName>
</protein>
<keyword evidence="4" id="KW-0274">FAD</keyword>
<dbReference type="InterPro" id="IPR041854">
    <property type="entry name" value="BFD-like_2Fe2S-bd_dom_sf"/>
</dbReference>
<comment type="cofactor">
    <cofactor evidence="1 6">
        <name>FAD</name>
        <dbReference type="ChEBI" id="CHEBI:57692"/>
    </cofactor>
</comment>
<comment type="caution">
    <text evidence="8">The sequence shown here is derived from an EMBL/GenBank/DDBJ whole genome shotgun (WGS) entry which is preliminary data.</text>
</comment>
<dbReference type="GO" id="GO:0046168">
    <property type="term" value="P:glycerol-3-phosphate catabolic process"/>
    <property type="evidence" value="ECO:0007669"/>
    <property type="project" value="TreeGrafter"/>
</dbReference>
<dbReference type="PROSITE" id="PS00978">
    <property type="entry name" value="FAD_G3PDH_2"/>
    <property type="match status" value="1"/>
</dbReference>
<comment type="catalytic activity">
    <reaction evidence="6">
        <text>a quinone + sn-glycerol 3-phosphate = dihydroxyacetone phosphate + a quinol</text>
        <dbReference type="Rhea" id="RHEA:18977"/>
        <dbReference type="ChEBI" id="CHEBI:24646"/>
        <dbReference type="ChEBI" id="CHEBI:57597"/>
        <dbReference type="ChEBI" id="CHEBI:57642"/>
        <dbReference type="ChEBI" id="CHEBI:132124"/>
        <dbReference type="EC" id="1.1.5.3"/>
    </reaction>
</comment>
<proteinExistence type="inferred from homology"/>
<keyword evidence="5 6" id="KW-0560">Oxidoreductase</keyword>
<dbReference type="NCBIfam" id="NF008313">
    <property type="entry name" value="PRK11101.1"/>
    <property type="match status" value="1"/>
</dbReference>
<evidence type="ECO:0000313" key="8">
    <source>
        <dbReference type="EMBL" id="NDY56947.1"/>
    </source>
</evidence>
<dbReference type="PANTHER" id="PTHR11985">
    <property type="entry name" value="GLYCEROL-3-PHOSPHATE DEHYDROGENASE"/>
    <property type="match status" value="1"/>
</dbReference>
<feature type="domain" description="FAD dependent oxidoreductase" evidence="7">
    <location>
        <begin position="5"/>
        <end position="354"/>
    </location>
</feature>
<dbReference type="InterPro" id="IPR017752">
    <property type="entry name" value="G3P_DH_GlpA_su"/>
</dbReference>
<dbReference type="InterPro" id="IPR036188">
    <property type="entry name" value="FAD/NAD-bd_sf"/>
</dbReference>
<dbReference type="PANTHER" id="PTHR11985:SF35">
    <property type="entry name" value="ANAEROBIC GLYCEROL-3-PHOSPHATE DEHYDROGENASE SUBUNIT A"/>
    <property type="match status" value="1"/>
</dbReference>
<gene>
    <name evidence="8" type="primary">glpA</name>
    <name evidence="8" type="ORF">G3N56_09360</name>
</gene>
<evidence type="ECO:0000256" key="4">
    <source>
        <dbReference type="ARBA" id="ARBA00022827"/>
    </source>
</evidence>
<dbReference type="GO" id="GO:0004368">
    <property type="term" value="F:glycerol-3-phosphate dehydrogenase (quinone) activity"/>
    <property type="evidence" value="ECO:0007669"/>
    <property type="project" value="UniProtKB-EC"/>
</dbReference>
<evidence type="ECO:0000313" key="9">
    <source>
        <dbReference type="Proteomes" id="UP000469724"/>
    </source>
</evidence>
<dbReference type="InterPro" id="IPR006076">
    <property type="entry name" value="FAD-dep_OxRdtase"/>
</dbReference>
<evidence type="ECO:0000256" key="1">
    <source>
        <dbReference type="ARBA" id="ARBA00001974"/>
    </source>
</evidence>
<dbReference type="SUPFAM" id="SSF54373">
    <property type="entry name" value="FAD-linked reductases, C-terminal domain"/>
    <property type="match status" value="1"/>
</dbReference>
<evidence type="ECO:0000259" key="7">
    <source>
        <dbReference type="Pfam" id="PF01266"/>
    </source>
</evidence>
<dbReference type="SUPFAM" id="SSF51905">
    <property type="entry name" value="FAD/NAD(P)-binding domain"/>
    <property type="match status" value="1"/>
</dbReference>
<dbReference type="Pfam" id="PF01266">
    <property type="entry name" value="DAO"/>
    <property type="match status" value="1"/>
</dbReference>
<sequence>MRTTVLIIGGGVTGAGLARDLALRGVACVLVDKQDVNAGASGGNHGLLHSGARYVGSDPLAARECREEGEILRRIAPHCVEDTGGLFVAVSGDDEAYVADFPDLCAKSGIAASRLDAKTARDMEPALSDRLIAAYAVADASVDPFKLSLDNIGQAMAHGARFLPWTQVVGFRLNAGRIRAATLRDAANGREYELEVSLVINAAGAWAGRVAALAGPHVDLVFSKGTLLVTQSRITDRVINRLRPATDADILVPGGTVSILGTTSVRIPDPDDCRPTIAEVDQIIDEGAAMVPELNATRYIRAYSGVRPLFGKTSAGSGDRAVSRGFALLDHARDGVENFVTITGGKLTTYRLMAEKAADLVCAKLGVDAPCLTATTVMPPYAGGRWTEPGLAPKKWLKATDPTDAILCECEMVSKSVVDDIVRTMPAASPGTTLLSIGLRSRIGKGPCQGGFCSLRVAAHLYDTEVVRGDQGLCEIRRFLDERWRGVHPILFDFPLMQAEFQEAVHCGLFGLELVPGDETWKEDA</sequence>
<dbReference type="GO" id="GO:0050660">
    <property type="term" value="F:flavin adenine dinucleotide binding"/>
    <property type="evidence" value="ECO:0007669"/>
    <property type="project" value="InterPro"/>
</dbReference>
<reference evidence="8 9" key="1">
    <citation type="submission" date="2020-02" db="EMBL/GenBank/DDBJ databases">
        <title>Comparative genomics of sulfur disproportionating microorganisms.</title>
        <authorList>
            <person name="Ward L.M."/>
            <person name="Bertran E."/>
            <person name="Johnston D.T."/>
        </authorList>
    </citation>
    <scope>NUCLEOTIDE SEQUENCE [LARGE SCALE GENOMIC DNA]</scope>
    <source>
        <strain evidence="8 9">DSM 3696</strain>
    </source>
</reference>
<dbReference type="RefSeq" id="WP_163301994.1">
    <property type="nucleotide sequence ID" value="NZ_JAAGRQ010000032.1"/>
</dbReference>
<dbReference type="NCBIfam" id="TIGR03377">
    <property type="entry name" value="glycerol3P_GlpA"/>
    <property type="match status" value="1"/>
</dbReference>
<organism evidence="8 9">
    <name type="scientific">Desulfolutivibrio sulfodismutans</name>
    <dbReference type="NCBI Taxonomy" id="63561"/>
    <lineage>
        <taxon>Bacteria</taxon>
        <taxon>Pseudomonadati</taxon>
        <taxon>Thermodesulfobacteriota</taxon>
        <taxon>Desulfovibrionia</taxon>
        <taxon>Desulfovibrionales</taxon>
        <taxon>Desulfovibrionaceae</taxon>
        <taxon>Desulfolutivibrio</taxon>
    </lineage>
</organism>
<keyword evidence="9" id="KW-1185">Reference proteome</keyword>
<keyword evidence="3 6" id="KW-0285">Flavoprotein</keyword>
<dbReference type="Proteomes" id="UP000469724">
    <property type="component" value="Unassembled WGS sequence"/>
</dbReference>
<evidence type="ECO:0000256" key="2">
    <source>
        <dbReference type="ARBA" id="ARBA00007330"/>
    </source>
</evidence>
<dbReference type="AlphaFoldDB" id="A0A7K3NLF7"/>
<comment type="similarity">
    <text evidence="2 6">Belongs to the FAD-dependent glycerol-3-phosphate dehydrogenase family.</text>
</comment>
<evidence type="ECO:0000256" key="6">
    <source>
        <dbReference type="RuleBase" id="RU361217"/>
    </source>
</evidence>
<dbReference type="PRINTS" id="PR01001">
    <property type="entry name" value="FADG3PDH"/>
</dbReference>
<dbReference type="EC" id="1.1.5.3" evidence="6"/>
<name>A0A7K3NLF7_9BACT</name>
<accession>A0A7K3NLF7</accession>